<proteinExistence type="predicted"/>
<keyword evidence="2" id="KW-1185">Reference proteome</keyword>
<accession>A0A6A6DDV0</accession>
<protein>
    <submittedName>
        <fullName evidence="1">Uncharacterized protein</fullName>
    </submittedName>
</protein>
<reference evidence="1" key="1">
    <citation type="journal article" date="2020" name="Stud. Mycol.">
        <title>101 Dothideomycetes genomes: a test case for predicting lifestyles and emergence of pathogens.</title>
        <authorList>
            <person name="Haridas S."/>
            <person name="Albert R."/>
            <person name="Binder M."/>
            <person name="Bloem J."/>
            <person name="Labutti K."/>
            <person name="Salamov A."/>
            <person name="Andreopoulos B."/>
            <person name="Baker S."/>
            <person name="Barry K."/>
            <person name="Bills G."/>
            <person name="Bluhm B."/>
            <person name="Cannon C."/>
            <person name="Castanera R."/>
            <person name="Culley D."/>
            <person name="Daum C."/>
            <person name="Ezra D."/>
            <person name="Gonzalez J."/>
            <person name="Henrissat B."/>
            <person name="Kuo A."/>
            <person name="Liang C."/>
            <person name="Lipzen A."/>
            <person name="Lutzoni F."/>
            <person name="Magnuson J."/>
            <person name="Mondo S."/>
            <person name="Nolan M."/>
            <person name="Ohm R."/>
            <person name="Pangilinan J."/>
            <person name="Park H.-J."/>
            <person name="Ramirez L."/>
            <person name="Alfaro M."/>
            <person name="Sun H."/>
            <person name="Tritt A."/>
            <person name="Yoshinaga Y."/>
            <person name="Zwiers L.-H."/>
            <person name="Turgeon B."/>
            <person name="Goodwin S."/>
            <person name="Spatafora J."/>
            <person name="Crous P."/>
            <person name="Grigoriev I."/>
        </authorList>
    </citation>
    <scope>NUCLEOTIDE SEQUENCE</scope>
    <source>
        <strain evidence="1">CBS 207.26</strain>
    </source>
</reference>
<evidence type="ECO:0000313" key="1">
    <source>
        <dbReference type="EMBL" id="KAF2175786.1"/>
    </source>
</evidence>
<name>A0A6A6DDV0_9PEZI</name>
<evidence type="ECO:0000313" key="2">
    <source>
        <dbReference type="Proteomes" id="UP000800200"/>
    </source>
</evidence>
<dbReference type="AlphaFoldDB" id="A0A6A6DDV0"/>
<sequence>MLQIVSGAFLVLVPYLSSTVIIDMLPHMQLILSKFHLLVDKSTAPRLKRAGPKSDSDFESLDDNGCLGDVVPWSVLRHGDMQYQVWDVKLR</sequence>
<dbReference type="Proteomes" id="UP000800200">
    <property type="component" value="Unassembled WGS sequence"/>
</dbReference>
<organism evidence="1 2">
    <name type="scientific">Zopfia rhizophila CBS 207.26</name>
    <dbReference type="NCBI Taxonomy" id="1314779"/>
    <lineage>
        <taxon>Eukaryota</taxon>
        <taxon>Fungi</taxon>
        <taxon>Dikarya</taxon>
        <taxon>Ascomycota</taxon>
        <taxon>Pezizomycotina</taxon>
        <taxon>Dothideomycetes</taxon>
        <taxon>Dothideomycetes incertae sedis</taxon>
        <taxon>Zopfiaceae</taxon>
        <taxon>Zopfia</taxon>
    </lineage>
</organism>
<gene>
    <name evidence="1" type="ORF">K469DRAFT_701490</name>
</gene>
<dbReference type="EMBL" id="ML994725">
    <property type="protein sequence ID" value="KAF2175786.1"/>
    <property type="molecule type" value="Genomic_DNA"/>
</dbReference>